<dbReference type="EMBL" id="BAPF01000029">
    <property type="protein sequence ID" value="GBQ80292.1"/>
    <property type="molecule type" value="Genomic_DNA"/>
</dbReference>
<reference evidence="1" key="1">
    <citation type="submission" date="2013-04" db="EMBL/GenBank/DDBJ databases">
        <title>The genome sequencing project of 58 acetic acid bacteria.</title>
        <authorList>
            <person name="Okamoto-Kainuma A."/>
            <person name="Ishikawa M."/>
            <person name="Umino S."/>
            <person name="Koizumi Y."/>
            <person name="Shiwa Y."/>
            <person name="Yoshikawa H."/>
            <person name="Matsutani M."/>
            <person name="Matsushita K."/>
        </authorList>
    </citation>
    <scope>NUCLEOTIDE SEQUENCE</scope>
    <source>
        <strain evidence="1">DSM 14337</strain>
    </source>
</reference>
<keyword evidence="2" id="KW-1185">Reference proteome</keyword>
<protein>
    <submittedName>
        <fullName evidence="1">Uncharacterized protein</fullName>
    </submittedName>
</protein>
<accession>A0ABQ0PSZ9</accession>
<evidence type="ECO:0000313" key="1">
    <source>
        <dbReference type="EMBL" id="GBQ80292.1"/>
    </source>
</evidence>
<sequence length="68" mass="7519">MSPIYAGVSLSSAFYILSTSRAWIRLIPEKEAFGIFLERDLAAMLVFMTKSKSAMHHPDAGVLGKFLV</sequence>
<organism evidence="1 2">
    <name type="scientific">Acetobacter malorum DSM 14337</name>
    <dbReference type="NCBI Taxonomy" id="1307910"/>
    <lineage>
        <taxon>Bacteria</taxon>
        <taxon>Pseudomonadati</taxon>
        <taxon>Pseudomonadota</taxon>
        <taxon>Alphaproteobacteria</taxon>
        <taxon>Acetobacterales</taxon>
        <taxon>Acetobacteraceae</taxon>
        <taxon>Acetobacter</taxon>
    </lineage>
</organism>
<comment type="caution">
    <text evidence="1">The sequence shown here is derived from an EMBL/GenBank/DDBJ whole genome shotgun (WGS) entry which is preliminary data.</text>
</comment>
<proteinExistence type="predicted"/>
<dbReference type="Proteomes" id="UP001065047">
    <property type="component" value="Unassembled WGS sequence"/>
</dbReference>
<evidence type="ECO:0000313" key="2">
    <source>
        <dbReference type="Proteomes" id="UP001065047"/>
    </source>
</evidence>
<name>A0ABQ0PSZ9_9PROT</name>
<gene>
    <name evidence="1" type="ORF">AA14337_1685</name>
</gene>